<keyword evidence="1" id="KW-0175">Coiled coil</keyword>
<evidence type="ECO:0000313" key="4">
    <source>
        <dbReference type="EnsemblProtists" id="EKX49474"/>
    </source>
</evidence>
<evidence type="ECO:0000313" key="3">
    <source>
        <dbReference type="EMBL" id="EKX49474.1"/>
    </source>
</evidence>
<keyword evidence="5" id="KW-1185">Reference proteome</keyword>
<sequence>MEALSLSVSPLSRIASADGHISSRPEMPAERLDLSDHDLEDWEDNILSDDSDTSLLPKFADSFRRKLGTYTCRANTPKLWTAKTQLDFQHQDVESGVQESSARFSETSPTEMSCRSTPRKDDSELDPLIKQCASIPTLDEVLEEEELELLREQQEMMNKEVQIMAELQLAQERQEEHRRRMEEEQMALMRAEQVAMINFLKLQTVKGKAQNARPTTAPAKSRTVVQVDQGKAGDSQLHPGHRTGPVEEQKVTQNRPQTAMARRPDTSHNEHLPVTGRVRPQTAGVRPQTALVTTEHAESSPQQPELAKKELARRRPYTAGASRDQSKTRSTFSLLNPFRALKRKFSIHPMWARPRAGVRINWWSRSRHLSDHPPSTM</sequence>
<feature type="region of interest" description="Disordered" evidence="2">
    <location>
        <begin position="92"/>
        <end position="124"/>
    </location>
</feature>
<dbReference type="EnsemblProtists" id="EKX49474">
    <property type="protein sequence ID" value="EKX49474"/>
    <property type="gene ID" value="GUITHDRAFT_105002"/>
</dbReference>
<dbReference type="EMBL" id="JH992982">
    <property type="protein sequence ID" value="EKX49474.1"/>
    <property type="molecule type" value="Genomic_DNA"/>
</dbReference>
<evidence type="ECO:0000256" key="2">
    <source>
        <dbReference type="SAM" id="MobiDB-lite"/>
    </source>
</evidence>
<evidence type="ECO:0000313" key="5">
    <source>
        <dbReference type="Proteomes" id="UP000011087"/>
    </source>
</evidence>
<reference evidence="5" key="2">
    <citation type="submission" date="2012-11" db="EMBL/GenBank/DDBJ databases">
        <authorList>
            <person name="Kuo A."/>
            <person name="Curtis B.A."/>
            <person name="Tanifuji G."/>
            <person name="Burki F."/>
            <person name="Gruber A."/>
            <person name="Irimia M."/>
            <person name="Maruyama S."/>
            <person name="Arias M.C."/>
            <person name="Ball S.G."/>
            <person name="Gile G.H."/>
            <person name="Hirakawa Y."/>
            <person name="Hopkins J.F."/>
            <person name="Rensing S.A."/>
            <person name="Schmutz J."/>
            <person name="Symeonidi A."/>
            <person name="Elias M."/>
            <person name="Eveleigh R.J."/>
            <person name="Herman E.K."/>
            <person name="Klute M.J."/>
            <person name="Nakayama T."/>
            <person name="Obornik M."/>
            <person name="Reyes-Prieto A."/>
            <person name="Armbrust E.V."/>
            <person name="Aves S.J."/>
            <person name="Beiko R.G."/>
            <person name="Coutinho P."/>
            <person name="Dacks J.B."/>
            <person name="Durnford D.G."/>
            <person name="Fast N.M."/>
            <person name="Green B.R."/>
            <person name="Grisdale C."/>
            <person name="Hempe F."/>
            <person name="Henrissat B."/>
            <person name="Hoppner M.P."/>
            <person name="Ishida K.-I."/>
            <person name="Kim E."/>
            <person name="Koreny L."/>
            <person name="Kroth P.G."/>
            <person name="Liu Y."/>
            <person name="Malik S.-B."/>
            <person name="Maier U.G."/>
            <person name="McRose D."/>
            <person name="Mock T."/>
            <person name="Neilson J.A."/>
            <person name="Onodera N.T."/>
            <person name="Poole A.M."/>
            <person name="Pritham E.J."/>
            <person name="Richards T.A."/>
            <person name="Rocap G."/>
            <person name="Roy S.W."/>
            <person name="Sarai C."/>
            <person name="Schaack S."/>
            <person name="Shirato S."/>
            <person name="Slamovits C.H."/>
            <person name="Spencer D.F."/>
            <person name="Suzuki S."/>
            <person name="Worden A.Z."/>
            <person name="Zauner S."/>
            <person name="Barry K."/>
            <person name="Bell C."/>
            <person name="Bharti A.K."/>
            <person name="Crow J.A."/>
            <person name="Grimwood J."/>
            <person name="Kramer R."/>
            <person name="Lindquist E."/>
            <person name="Lucas S."/>
            <person name="Salamov A."/>
            <person name="McFadden G.I."/>
            <person name="Lane C.E."/>
            <person name="Keeling P.J."/>
            <person name="Gray M.W."/>
            <person name="Grigoriev I.V."/>
            <person name="Archibald J.M."/>
        </authorList>
    </citation>
    <scope>NUCLEOTIDE SEQUENCE</scope>
    <source>
        <strain evidence="5">CCMP2712</strain>
    </source>
</reference>
<organism evidence="3">
    <name type="scientific">Guillardia theta (strain CCMP2712)</name>
    <name type="common">Cryptophyte</name>
    <dbReference type="NCBI Taxonomy" id="905079"/>
    <lineage>
        <taxon>Eukaryota</taxon>
        <taxon>Cryptophyceae</taxon>
        <taxon>Pyrenomonadales</taxon>
        <taxon>Geminigeraceae</taxon>
        <taxon>Guillardia</taxon>
    </lineage>
</organism>
<dbReference type="RefSeq" id="XP_005836454.1">
    <property type="nucleotide sequence ID" value="XM_005836397.1"/>
</dbReference>
<dbReference type="GeneID" id="17306122"/>
<dbReference type="PaxDb" id="55529-EKX49474"/>
<dbReference type="AlphaFoldDB" id="L1JMH6"/>
<reference evidence="3 5" key="1">
    <citation type="journal article" date="2012" name="Nature">
        <title>Algal genomes reveal evolutionary mosaicism and the fate of nucleomorphs.</title>
        <authorList>
            <consortium name="DOE Joint Genome Institute"/>
            <person name="Curtis B.A."/>
            <person name="Tanifuji G."/>
            <person name="Burki F."/>
            <person name="Gruber A."/>
            <person name="Irimia M."/>
            <person name="Maruyama S."/>
            <person name="Arias M.C."/>
            <person name="Ball S.G."/>
            <person name="Gile G.H."/>
            <person name="Hirakawa Y."/>
            <person name="Hopkins J.F."/>
            <person name="Kuo A."/>
            <person name="Rensing S.A."/>
            <person name="Schmutz J."/>
            <person name="Symeonidi A."/>
            <person name="Elias M."/>
            <person name="Eveleigh R.J."/>
            <person name="Herman E.K."/>
            <person name="Klute M.J."/>
            <person name="Nakayama T."/>
            <person name="Obornik M."/>
            <person name="Reyes-Prieto A."/>
            <person name="Armbrust E.V."/>
            <person name="Aves S.J."/>
            <person name="Beiko R.G."/>
            <person name="Coutinho P."/>
            <person name="Dacks J.B."/>
            <person name="Durnford D.G."/>
            <person name="Fast N.M."/>
            <person name="Green B.R."/>
            <person name="Grisdale C.J."/>
            <person name="Hempel F."/>
            <person name="Henrissat B."/>
            <person name="Hoppner M.P."/>
            <person name="Ishida K."/>
            <person name="Kim E."/>
            <person name="Koreny L."/>
            <person name="Kroth P.G."/>
            <person name="Liu Y."/>
            <person name="Malik S.B."/>
            <person name="Maier U.G."/>
            <person name="McRose D."/>
            <person name="Mock T."/>
            <person name="Neilson J.A."/>
            <person name="Onodera N.T."/>
            <person name="Poole A.M."/>
            <person name="Pritham E.J."/>
            <person name="Richards T.A."/>
            <person name="Rocap G."/>
            <person name="Roy S.W."/>
            <person name="Sarai C."/>
            <person name="Schaack S."/>
            <person name="Shirato S."/>
            <person name="Slamovits C.H."/>
            <person name="Spencer D.F."/>
            <person name="Suzuki S."/>
            <person name="Worden A.Z."/>
            <person name="Zauner S."/>
            <person name="Barry K."/>
            <person name="Bell C."/>
            <person name="Bharti A.K."/>
            <person name="Crow J.A."/>
            <person name="Grimwood J."/>
            <person name="Kramer R."/>
            <person name="Lindquist E."/>
            <person name="Lucas S."/>
            <person name="Salamov A."/>
            <person name="McFadden G.I."/>
            <person name="Lane C.E."/>
            <person name="Keeling P.J."/>
            <person name="Gray M.W."/>
            <person name="Grigoriev I.V."/>
            <person name="Archibald J.M."/>
        </authorList>
    </citation>
    <scope>NUCLEOTIDE SEQUENCE</scope>
    <source>
        <strain evidence="3 5">CCMP2712</strain>
    </source>
</reference>
<feature type="compositionally biased region" description="Polar residues" evidence="2">
    <location>
        <begin position="97"/>
        <end position="116"/>
    </location>
</feature>
<dbReference type="HOGENOM" id="CLU_734553_0_0_1"/>
<dbReference type="Proteomes" id="UP000011087">
    <property type="component" value="Unassembled WGS sequence"/>
</dbReference>
<feature type="compositionally biased region" description="Basic and acidic residues" evidence="2">
    <location>
        <begin position="262"/>
        <end position="271"/>
    </location>
</feature>
<reference evidence="4" key="3">
    <citation type="submission" date="2015-06" db="UniProtKB">
        <authorList>
            <consortium name="EnsemblProtists"/>
        </authorList>
    </citation>
    <scope>IDENTIFICATION</scope>
</reference>
<dbReference type="KEGG" id="gtt:GUITHDRAFT_105002"/>
<name>L1JMH6_GUITC</name>
<feature type="coiled-coil region" evidence="1">
    <location>
        <begin position="142"/>
        <end position="194"/>
    </location>
</feature>
<evidence type="ECO:0000256" key="1">
    <source>
        <dbReference type="SAM" id="Coils"/>
    </source>
</evidence>
<proteinExistence type="predicted"/>
<gene>
    <name evidence="3" type="ORF">GUITHDRAFT_105002</name>
</gene>
<protein>
    <submittedName>
        <fullName evidence="3 4">Uncharacterized protein</fullName>
    </submittedName>
</protein>
<feature type="region of interest" description="Disordered" evidence="2">
    <location>
        <begin position="208"/>
        <end position="329"/>
    </location>
</feature>
<accession>L1JMH6</accession>